<organism evidence="1 2">
    <name type="scientific">Eumeta variegata</name>
    <name type="common">Bagworm moth</name>
    <name type="synonym">Eumeta japonica</name>
    <dbReference type="NCBI Taxonomy" id="151549"/>
    <lineage>
        <taxon>Eukaryota</taxon>
        <taxon>Metazoa</taxon>
        <taxon>Ecdysozoa</taxon>
        <taxon>Arthropoda</taxon>
        <taxon>Hexapoda</taxon>
        <taxon>Insecta</taxon>
        <taxon>Pterygota</taxon>
        <taxon>Neoptera</taxon>
        <taxon>Endopterygota</taxon>
        <taxon>Lepidoptera</taxon>
        <taxon>Glossata</taxon>
        <taxon>Ditrysia</taxon>
        <taxon>Tineoidea</taxon>
        <taxon>Psychidae</taxon>
        <taxon>Oiketicinae</taxon>
        <taxon>Eumeta</taxon>
    </lineage>
</organism>
<comment type="caution">
    <text evidence="1">The sequence shown here is derived from an EMBL/GenBank/DDBJ whole genome shotgun (WGS) entry which is preliminary data.</text>
</comment>
<evidence type="ECO:0000313" key="1">
    <source>
        <dbReference type="EMBL" id="GBP76267.1"/>
    </source>
</evidence>
<dbReference type="EMBL" id="BGZK01001283">
    <property type="protein sequence ID" value="GBP76267.1"/>
    <property type="molecule type" value="Genomic_DNA"/>
</dbReference>
<evidence type="ECO:0000313" key="2">
    <source>
        <dbReference type="Proteomes" id="UP000299102"/>
    </source>
</evidence>
<gene>
    <name evidence="1" type="ORF">EVAR_60816_1</name>
</gene>
<reference evidence="1 2" key="1">
    <citation type="journal article" date="2019" name="Commun. Biol.">
        <title>The bagworm genome reveals a unique fibroin gene that provides high tensile strength.</title>
        <authorList>
            <person name="Kono N."/>
            <person name="Nakamura H."/>
            <person name="Ohtoshi R."/>
            <person name="Tomita M."/>
            <person name="Numata K."/>
            <person name="Arakawa K."/>
        </authorList>
    </citation>
    <scope>NUCLEOTIDE SEQUENCE [LARGE SCALE GENOMIC DNA]</scope>
</reference>
<proteinExistence type="predicted"/>
<dbReference type="Proteomes" id="UP000299102">
    <property type="component" value="Unassembled WGS sequence"/>
</dbReference>
<keyword evidence="2" id="KW-1185">Reference proteome</keyword>
<accession>A0A4C1YPF1</accession>
<dbReference type="AlphaFoldDB" id="A0A4C1YPF1"/>
<protein>
    <submittedName>
        <fullName evidence="1">Uncharacterized protein</fullName>
    </submittedName>
</protein>
<sequence length="119" mass="13169">MGQLNRCNKYHGLTKDRREVTAFAVAFHPIYRRDRSDEAPPSFEIFQEKPALNDHQGGPSANSTSVSCYNGPSVATCMTTKHMPTLACELSTLIVVADSWMQSSRFVDATHKLPPQSAI</sequence>
<name>A0A4C1YPF1_EUMVA</name>